<organism evidence="3 4">
    <name type="scientific">Paenibacillus terricola</name>
    <dbReference type="NCBI Taxonomy" id="2763503"/>
    <lineage>
        <taxon>Bacteria</taxon>
        <taxon>Bacillati</taxon>
        <taxon>Bacillota</taxon>
        <taxon>Bacilli</taxon>
        <taxon>Bacillales</taxon>
        <taxon>Paenibacillaceae</taxon>
        <taxon>Paenibacillus</taxon>
    </lineage>
</organism>
<evidence type="ECO:0000256" key="1">
    <source>
        <dbReference type="SAM" id="MobiDB-lite"/>
    </source>
</evidence>
<feature type="compositionally biased region" description="Polar residues" evidence="1">
    <location>
        <begin position="45"/>
        <end position="63"/>
    </location>
</feature>
<proteinExistence type="predicted"/>
<accession>A0ABR8MPD0</accession>
<feature type="region of interest" description="Disordered" evidence="1">
    <location>
        <begin position="45"/>
        <end position="117"/>
    </location>
</feature>
<sequence>MGNVGKKLKRWKWPLGAAGAILVAIGLNTVKASPEFAAAQAVGDNANNNNVQQSTDIGQSQDGADQWVERRGRHGMRGQQGGGFNGGGMDGGFSGDRNGGSVNEGGGGGFRSSTRTS</sequence>
<feature type="compositionally biased region" description="Gly residues" evidence="1">
    <location>
        <begin position="78"/>
        <end position="110"/>
    </location>
</feature>
<evidence type="ECO:0000313" key="4">
    <source>
        <dbReference type="Proteomes" id="UP000609346"/>
    </source>
</evidence>
<protein>
    <submittedName>
        <fullName evidence="3">DUF4179 domain-containing protein</fullName>
    </submittedName>
</protein>
<evidence type="ECO:0000313" key="3">
    <source>
        <dbReference type="EMBL" id="MBD3917847.1"/>
    </source>
</evidence>
<feature type="signal peptide" evidence="2">
    <location>
        <begin position="1"/>
        <end position="32"/>
    </location>
</feature>
<dbReference type="RefSeq" id="WP_191202105.1">
    <property type="nucleotide sequence ID" value="NZ_JACXZA010000001.1"/>
</dbReference>
<gene>
    <name evidence="3" type="ORF">H8B09_03710</name>
</gene>
<reference evidence="3 4" key="1">
    <citation type="submission" date="2020-09" db="EMBL/GenBank/DDBJ databases">
        <title>Paenibacillus sp. strain PR3 16S rRNA gene Genome sequencing and assembly.</title>
        <authorList>
            <person name="Kim J."/>
        </authorList>
    </citation>
    <scope>NUCLEOTIDE SEQUENCE [LARGE SCALE GENOMIC DNA]</scope>
    <source>
        <strain evidence="3 4">PR3</strain>
    </source>
</reference>
<feature type="chain" id="PRO_5047288366" evidence="2">
    <location>
        <begin position="33"/>
        <end position="117"/>
    </location>
</feature>
<keyword evidence="2" id="KW-0732">Signal</keyword>
<comment type="caution">
    <text evidence="3">The sequence shown here is derived from an EMBL/GenBank/DDBJ whole genome shotgun (WGS) entry which is preliminary data.</text>
</comment>
<dbReference type="Proteomes" id="UP000609346">
    <property type="component" value="Unassembled WGS sequence"/>
</dbReference>
<evidence type="ECO:0000256" key="2">
    <source>
        <dbReference type="SAM" id="SignalP"/>
    </source>
</evidence>
<dbReference type="EMBL" id="JACXZA010000001">
    <property type="protein sequence ID" value="MBD3917847.1"/>
    <property type="molecule type" value="Genomic_DNA"/>
</dbReference>
<name>A0ABR8MPD0_9BACL</name>
<keyword evidence="4" id="KW-1185">Reference proteome</keyword>